<dbReference type="InterPro" id="IPR002035">
    <property type="entry name" value="VWF_A"/>
</dbReference>
<dbReference type="InterPro" id="IPR036465">
    <property type="entry name" value="vWFA_dom_sf"/>
</dbReference>
<feature type="compositionally biased region" description="Acidic residues" evidence="1">
    <location>
        <begin position="221"/>
        <end position="231"/>
    </location>
</feature>
<dbReference type="PROSITE" id="PS50234">
    <property type="entry name" value="VWFA"/>
    <property type="match status" value="1"/>
</dbReference>
<accession>A0A6P1DNN6</accession>
<dbReference type="Pfam" id="PF06213">
    <property type="entry name" value="CobT"/>
    <property type="match status" value="1"/>
</dbReference>
<proteinExistence type="predicted"/>
<protein>
    <submittedName>
        <fullName evidence="3">VWA domain-containing protein</fullName>
    </submittedName>
</protein>
<dbReference type="EMBL" id="JAAIJR010000017">
    <property type="protein sequence ID" value="NEX19857.1"/>
    <property type="molecule type" value="Genomic_DNA"/>
</dbReference>
<evidence type="ECO:0000313" key="3">
    <source>
        <dbReference type="EMBL" id="NEX19857.1"/>
    </source>
</evidence>
<gene>
    <name evidence="3" type="ORF">G3480_05935</name>
</gene>
<feature type="domain" description="VWFA" evidence="2">
    <location>
        <begin position="470"/>
        <end position="610"/>
    </location>
</feature>
<dbReference type="GO" id="GO:0009236">
    <property type="term" value="P:cobalamin biosynthetic process"/>
    <property type="evidence" value="ECO:0007669"/>
    <property type="project" value="InterPro"/>
</dbReference>
<reference evidence="3 4" key="2">
    <citation type="submission" date="2020-02" db="EMBL/GenBank/DDBJ databases">
        <title>Genome sequences of Thiorhodococcus mannitoliphagus and Thiorhodococcus minor, purple sulfur photosynthetic bacteria in the gammaproteobacterial family, Chromatiaceae.</title>
        <authorList>
            <person name="Aviles F.A."/>
            <person name="Meyer T.E."/>
            <person name="Kyndt J.A."/>
        </authorList>
    </citation>
    <scope>NUCLEOTIDE SEQUENCE [LARGE SCALE GENOMIC DNA]</scope>
    <source>
        <strain evidence="3 4">DSM 18266</strain>
    </source>
</reference>
<dbReference type="SUPFAM" id="SSF53300">
    <property type="entry name" value="vWA-like"/>
    <property type="match status" value="1"/>
</dbReference>
<feature type="compositionally biased region" description="Low complexity" evidence="1">
    <location>
        <begin position="324"/>
        <end position="345"/>
    </location>
</feature>
<dbReference type="PANTHER" id="PTHR41248">
    <property type="entry name" value="NORD PROTEIN"/>
    <property type="match status" value="1"/>
</dbReference>
<dbReference type="InterPro" id="IPR006538">
    <property type="entry name" value="CobT"/>
</dbReference>
<dbReference type="PANTHER" id="PTHR41248:SF1">
    <property type="entry name" value="NORD PROTEIN"/>
    <property type="match status" value="1"/>
</dbReference>
<feature type="region of interest" description="Disordered" evidence="1">
    <location>
        <begin position="207"/>
        <end position="354"/>
    </location>
</feature>
<dbReference type="AlphaFoldDB" id="A0A6P1DNN6"/>
<dbReference type="InterPro" id="IPR051928">
    <property type="entry name" value="NorD/CobT"/>
</dbReference>
<reference evidence="4" key="1">
    <citation type="journal article" date="2020" name="Microbiol. Resour. Announc.">
        <title>Draft Genome Sequences of Thiorhodococcus mannitoliphagus and Thiorhodococcus minor, Purple Sulfur Photosynthetic Bacteria in the Gammaproteobacterial Family Chromatiaceae.</title>
        <authorList>
            <person name="Aviles F.A."/>
            <person name="Meyer T.E."/>
            <person name="Kyndt J.A."/>
        </authorList>
    </citation>
    <scope>NUCLEOTIDE SEQUENCE [LARGE SCALE GENOMIC DNA]</scope>
    <source>
        <strain evidence="4">DSM 18266</strain>
    </source>
</reference>
<evidence type="ECO:0000256" key="1">
    <source>
        <dbReference type="SAM" id="MobiDB-lite"/>
    </source>
</evidence>
<name>A0A6P1DNN6_9GAMM</name>
<dbReference type="Proteomes" id="UP000471640">
    <property type="component" value="Unassembled WGS sequence"/>
</dbReference>
<evidence type="ECO:0000259" key="2">
    <source>
        <dbReference type="PROSITE" id="PS50234"/>
    </source>
</evidence>
<comment type="caution">
    <text evidence="3">The sequence shown here is derived from an EMBL/GenBank/DDBJ whole genome shotgun (WGS) entry which is preliminary data.</text>
</comment>
<dbReference type="RefSeq" id="WP_164652758.1">
    <property type="nucleotide sequence ID" value="NZ_JAAIJR010000017.1"/>
</dbReference>
<dbReference type="SMART" id="SM00327">
    <property type="entry name" value="VWA"/>
    <property type="match status" value="1"/>
</dbReference>
<evidence type="ECO:0000313" key="4">
    <source>
        <dbReference type="Proteomes" id="UP000471640"/>
    </source>
</evidence>
<dbReference type="Gene3D" id="3.40.50.410">
    <property type="entry name" value="von Willebrand factor, type A domain"/>
    <property type="match status" value="1"/>
</dbReference>
<organism evidence="3 4">
    <name type="scientific">Thiorhodococcus mannitoliphagus</name>
    <dbReference type="NCBI Taxonomy" id="329406"/>
    <lineage>
        <taxon>Bacteria</taxon>
        <taxon>Pseudomonadati</taxon>
        <taxon>Pseudomonadota</taxon>
        <taxon>Gammaproteobacteria</taxon>
        <taxon>Chromatiales</taxon>
        <taxon>Chromatiaceae</taxon>
        <taxon>Thiorhodococcus</taxon>
    </lineage>
</organism>
<keyword evidence="4" id="KW-1185">Reference proteome</keyword>
<dbReference type="Pfam" id="PF13519">
    <property type="entry name" value="VWA_2"/>
    <property type="match status" value="1"/>
</dbReference>
<sequence length="644" mass="68138">MTSTTLKNAMPIVATALGRKFGVQVQVGGQQAATDGQTIWLPDLPADSHLRPVAWGLLAHEASHVRHTDMVVYQAAAGHSPVRRYLLNLLEDIRIELAIRRDYPGTEATLARVIDWMRAEGQLEPPKFDDHPAQILTAALLLILRHRVLGQQALSQPAQQAERVLRQTFPAALVHRLLGLLTEVRGLRSTAEAADLAERIQQLLDAEAQAPQPTEVPSSDADAETESDDGDSQAVDAGTDVGVPPRDDEPTQENQEPDGAREEGAPNDAADPTSSSAGDDEASAESEVRQDAGAETDGDQSDSGAPDRLPEGSGSASTPGTEYADPAADSMARAAGSESSAQGAGDPASGGPLQRVLAAGEGDLADDLFSRARQVMISHSGDAGFSLSKLPVAEEASCHPRLGEVLHRQVEATSRALIARLQGLVQSSRMDRPQAVCRGRTLVPARLHRSGVGDARLFARRRERVAPNTAFHLLVDLSGSMNNPTSSGRRAFRVALESALAVALALERIPGVSVAVSAFPGLGGDEERITRLVQHGQSVRQRAGAFQQGPRGGTPLAQALWYAAADLTLRPETRRVILVMTDGVPNDWAAAVEILGLCEASGIEPVGIGIACDVSALFRVGTRVQEAGDLKQALFGLAERLLVA</sequence>